<comment type="function">
    <text evidence="6">Lipid hydrolase.</text>
</comment>
<name>A0A507B7Y5_9PEZI</name>
<evidence type="ECO:0000313" key="9">
    <source>
        <dbReference type="EMBL" id="TPX18442.1"/>
    </source>
</evidence>
<protein>
    <recommendedName>
        <fullName evidence="6">Patatin-like phospholipase domain-containing protein</fullName>
        <ecNumber evidence="6">3.1.1.-</ecNumber>
    </recommendedName>
</protein>
<dbReference type="PROSITE" id="PS51635">
    <property type="entry name" value="PNPLA"/>
    <property type="match status" value="1"/>
</dbReference>
<dbReference type="GO" id="GO:0016042">
    <property type="term" value="P:lipid catabolic process"/>
    <property type="evidence" value="ECO:0007669"/>
    <property type="project" value="UniProtKB-KW"/>
</dbReference>
<comment type="subcellular location">
    <subcellularLocation>
        <location evidence="6">Membrane</location>
        <topology evidence="6">Single-pass membrane protein</topology>
    </subcellularLocation>
</comment>
<evidence type="ECO:0000256" key="7">
    <source>
        <dbReference type="SAM" id="MobiDB-lite"/>
    </source>
</evidence>
<dbReference type="CDD" id="cd07229">
    <property type="entry name" value="Pat_TGL3_like"/>
    <property type="match status" value="1"/>
</dbReference>
<evidence type="ECO:0000259" key="8">
    <source>
        <dbReference type="PROSITE" id="PS51635"/>
    </source>
</evidence>
<dbReference type="Pfam" id="PF01734">
    <property type="entry name" value="Patatin"/>
    <property type="match status" value="1"/>
</dbReference>
<keyword evidence="4 6" id="KW-0443">Lipid metabolism</keyword>
<dbReference type="PANTHER" id="PTHR14226:SF44">
    <property type="entry name" value="TRIACYLGLYCEROL LIPASE 3"/>
    <property type="match status" value="1"/>
</dbReference>
<gene>
    <name evidence="9" type="ORF">E0L32_011627</name>
</gene>
<dbReference type="GO" id="GO:0004806">
    <property type="term" value="F:triacylglycerol lipase activity"/>
    <property type="evidence" value="ECO:0007669"/>
    <property type="project" value="InterPro"/>
</dbReference>
<dbReference type="EC" id="3.1.1.-" evidence="6"/>
<keyword evidence="6" id="KW-1133">Transmembrane helix</keyword>
<dbReference type="GO" id="GO:0016020">
    <property type="term" value="C:membrane"/>
    <property type="evidence" value="ECO:0007669"/>
    <property type="project" value="UniProtKB-SubCell"/>
</dbReference>
<reference evidence="9 10" key="1">
    <citation type="submission" date="2019-06" db="EMBL/GenBank/DDBJ databases">
        <title>Draft genome sequence of the filamentous fungus Phialemoniopsis curvata isolated from diesel fuel.</title>
        <authorList>
            <person name="Varaljay V.A."/>
            <person name="Lyon W.J."/>
            <person name="Crouch A.L."/>
            <person name="Drake C.E."/>
            <person name="Hollomon J.M."/>
            <person name="Nadeau L.J."/>
            <person name="Nunn H.S."/>
            <person name="Stevenson B.S."/>
            <person name="Bojanowski C.L."/>
            <person name="Crookes-Goodson W.J."/>
        </authorList>
    </citation>
    <scope>NUCLEOTIDE SEQUENCE [LARGE SCALE GENOMIC DNA]</scope>
    <source>
        <strain evidence="9 10">D216</strain>
    </source>
</reference>
<keyword evidence="6" id="KW-0812">Transmembrane</keyword>
<dbReference type="InParanoid" id="A0A507B7Y5"/>
<feature type="transmembrane region" description="Helical" evidence="6">
    <location>
        <begin position="114"/>
        <end position="137"/>
    </location>
</feature>
<evidence type="ECO:0000256" key="1">
    <source>
        <dbReference type="ARBA" id="ARBA00002682"/>
    </source>
</evidence>
<feature type="domain" description="PNPLA" evidence="8">
    <location>
        <begin position="320"/>
        <end position="520"/>
    </location>
</feature>
<accession>A0A507B7Y5</accession>
<dbReference type="InterPro" id="IPR050301">
    <property type="entry name" value="NTE"/>
</dbReference>
<dbReference type="SUPFAM" id="SSF52151">
    <property type="entry name" value="FabD/lysophospholipase-like"/>
    <property type="match status" value="1"/>
</dbReference>
<feature type="transmembrane region" description="Helical" evidence="6">
    <location>
        <begin position="84"/>
        <end position="102"/>
    </location>
</feature>
<evidence type="ECO:0000256" key="2">
    <source>
        <dbReference type="ARBA" id="ARBA00022801"/>
    </source>
</evidence>
<dbReference type="GO" id="GO:0006641">
    <property type="term" value="P:triglyceride metabolic process"/>
    <property type="evidence" value="ECO:0007669"/>
    <property type="project" value="UniProtKB-ARBA"/>
</dbReference>
<comment type="caution">
    <text evidence="9">The sequence shown here is derived from an EMBL/GenBank/DDBJ whole genome shotgun (WGS) entry which is preliminary data.</text>
</comment>
<dbReference type="AlphaFoldDB" id="A0A507B7Y5"/>
<dbReference type="InterPro" id="IPR016035">
    <property type="entry name" value="Acyl_Trfase/lysoPLipase"/>
</dbReference>
<dbReference type="RefSeq" id="XP_031000153.1">
    <property type="nucleotide sequence ID" value="XM_031134377.1"/>
</dbReference>
<dbReference type="Gene3D" id="3.40.1090.10">
    <property type="entry name" value="Cytosolic phospholipase A2 catalytic domain"/>
    <property type="match status" value="1"/>
</dbReference>
<keyword evidence="2 6" id="KW-0378">Hydrolase</keyword>
<keyword evidence="6" id="KW-0472">Membrane</keyword>
<organism evidence="9 10">
    <name type="scientific">Thyridium curvatum</name>
    <dbReference type="NCBI Taxonomy" id="1093900"/>
    <lineage>
        <taxon>Eukaryota</taxon>
        <taxon>Fungi</taxon>
        <taxon>Dikarya</taxon>
        <taxon>Ascomycota</taxon>
        <taxon>Pezizomycotina</taxon>
        <taxon>Sordariomycetes</taxon>
        <taxon>Sordariomycetidae</taxon>
        <taxon>Thyridiales</taxon>
        <taxon>Thyridiaceae</taxon>
        <taxon>Thyridium</taxon>
    </lineage>
</organism>
<evidence type="ECO:0000256" key="5">
    <source>
        <dbReference type="PROSITE-ProRule" id="PRU01161"/>
    </source>
</evidence>
<dbReference type="InterPro" id="IPR021771">
    <property type="entry name" value="Triacylglycerol_lipase_N"/>
</dbReference>
<evidence type="ECO:0000256" key="3">
    <source>
        <dbReference type="ARBA" id="ARBA00022963"/>
    </source>
</evidence>
<dbReference type="Pfam" id="PF11815">
    <property type="entry name" value="DUF3336"/>
    <property type="match status" value="1"/>
</dbReference>
<dbReference type="PANTHER" id="PTHR14226">
    <property type="entry name" value="NEUROPATHY TARGET ESTERASE/SWISS CHEESE D.MELANOGASTER"/>
    <property type="match status" value="1"/>
</dbReference>
<keyword evidence="10" id="KW-1185">Reference proteome</keyword>
<evidence type="ECO:0000313" key="10">
    <source>
        <dbReference type="Proteomes" id="UP000319257"/>
    </source>
</evidence>
<dbReference type="OrthoDB" id="10049244at2759"/>
<dbReference type="EMBL" id="SKBQ01000112">
    <property type="protein sequence ID" value="TPX18442.1"/>
    <property type="molecule type" value="Genomic_DNA"/>
</dbReference>
<dbReference type="GeneID" id="41979074"/>
<comment type="similarity">
    <text evidence="6">Belongs to the PLPL family.</text>
</comment>
<evidence type="ECO:0000256" key="6">
    <source>
        <dbReference type="RuleBase" id="RU362055"/>
    </source>
</evidence>
<comment type="caution">
    <text evidence="5 6">Lacks conserved residue(s) required for the propagation of feature annotation.</text>
</comment>
<keyword evidence="3 6" id="KW-0442">Lipid degradation</keyword>
<comment type="function">
    <text evidence="1">Probable lipid hydrolase.</text>
</comment>
<sequence length="752" mass="83373">MGTATFTCFQSLPPPAHNLKLPPVATKLHMHDRSEKLRLSSSVAAPTAADHDAQECETALNFCGSPHPPALPGRVCLSTSSKTVTLSILIQRVIFFGRVFFFPYLSSPLASGAMFVWLLELLCCLAVAFIYGALCWVKILKDWFYPVTEERSLLRKLHDAQSFEEWELAAEALDSWLNNSEWRLNDQSSGYNYKIIHERIHSLDDALVKEDINALIEVIRSGLVRNLGGITNPELYNHSYQGTKHLIENYIQRMVEAIADLGSLPTTPNDQQQVAKAAYAVFASDALAKRVMASKAPLITQQEKLDTTKQLRQAFGVSTLVMQGGSIFGLCHLGVAKALFQCGLLPRIITGTGTGALIAALVGIHADEDLPAVFDGDREKINLTAFSGPALHLGYNSPLKQNFSTRFATLKRRVSRFWRDGHFLDIRVLEQCVRDNCGDLTFEEAFNLSGRVLNITVATGDKAGIPRVFNYISTPNVLVWTAAVASNAIDAAWYGANQTKLLCKNQKGVVEPWAPAAEVRFRHWTQASYQGRNSPLQRLSEYFNVNHYIISQARPYMIPFLQSDMHGPSSTRDQTIWGGWKYRLTNLKNGITGFSVRFVKLRMTQLDMMGLMPPSIRRLLLDETVPKESMTLVPQLATSDFARLLDAPAPDTLQYWIRKGEMSVWPAIAALKVRCSIELELESAVDQALETERRRKEVMKDLAARSPPSESNGERRPQGAGVAPRTPVAKRDRGGAARGKKGKTYVPAGAGG</sequence>
<feature type="region of interest" description="Disordered" evidence="7">
    <location>
        <begin position="700"/>
        <end position="752"/>
    </location>
</feature>
<evidence type="ECO:0000256" key="4">
    <source>
        <dbReference type="ARBA" id="ARBA00023098"/>
    </source>
</evidence>
<dbReference type="InterPro" id="IPR002641">
    <property type="entry name" value="PNPLA_dom"/>
</dbReference>
<dbReference type="STRING" id="1093900.A0A507B7Y5"/>
<proteinExistence type="inferred from homology"/>
<dbReference type="Proteomes" id="UP000319257">
    <property type="component" value="Unassembled WGS sequence"/>
</dbReference>